<dbReference type="Proteomes" id="UP001232148">
    <property type="component" value="Unassembled WGS sequence"/>
</dbReference>
<evidence type="ECO:0000313" key="1">
    <source>
        <dbReference type="EMBL" id="KAK2022288.1"/>
    </source>
</evidence>
<reference evidence="1" key="1">
    <citation type="submission" date="2021-06" db="EMBL/GenBank/DDBJ databases">
        <title>Comparative genomics, transcriptomics and evolutionary studies reveal genomic signatures of adaptation to plant cell wall in hemibiotrophic fungi.</title>
        <authorList>
            <consortium name="DOE Joint Genome Institute"/>
            <person name="Baroncelli R."/>
            <person name="Diaz J.F."/>
            <person name="Benocci T."/>
            <person name="Peng M."/>
            <person name="Battaglia E."/>
            <person name="Haridas S."/>
            <person name="Andreopoulos W."/>
            <person name="Labutti K."/>
            <person name="Pangilinan J."/>
            <person name="Floch G.L."/>
            <person name="Makela M.R."/>
            <person name="Henrissat B."/>
            <person name="Grigoriev I.V."/>
            <person name="Crouch J.A."/>
            <person name="De Vries R.P."/>
            <person name="Sukno S.A."/>
            <person name="Thon M.R."/>
        </authorList>
    </citation>
    <scope>NUCLEOTIDE SEQUENCE</scope>
    <source>
        <strain evidence="1">MAFF235873</strain>
    </source>
</reference>
<accession>A0AAD9LY05</accession>
<protein>
    <submittedName>
        <fullName evidence="1">Uncharacterized protein</fullName>
    </submittedName>
</protein>
<proteinExistence type="predicted"/>
<dbReference type="EMBL" id="MU843050">
    <property type="protein sequence ID" value="KAK2022288.1"/>
    <property type="molecule type" value="Genomic_DNA"/>
</dbReference>
<keyword evidence="2" id="KW-1185">Reference proteome</keyword>
<evidence type="ECO:0000313" key="2">
    <source>
        <dbReference type="Proteomes" id="UP001232148"/>
    </source>
</evidence>
<comment type="caution">
    <text evidence="1">The sequence shown here is derived from an EMBL/GenBank/DDBJ whole genome shotgun (WGS) entry which is preliminary data.</text>
</comment>
<dbReference type="AlphaFoldDB" id="A0AAD9LY05"/>
<organism evidence="1 2">
    <name type="scientific">Colletotrichum zoysiae</name>
    <dbReference type="NCBI Taxonomy" id="1216348"/>
    <lineage>
        <taxon>Eukaryota</taxon>
        <taxon>Fungi</taxon>
        <taxon>Dikarya</taxon>
        <taxon>Ascomycota</taxon>
        <taxon>Pezizomycotina</taxon>
        <taxon>Sordariomycetes</taxon>
        <taxon>Hypocreomycetidae</taxon>
        <taxon>Glomerellales</taxon>
        <taxon>Glomerellaceae</taxon>
        <taxon>Colletotrichum</taxon>
        <taxon>Colletotrichum graminicola species complex</taxon>
    </lineage>
</organism>
<name>A0AAD9LY05_9PEZI</name>
<sequence>MASLSESPRMPWASRRKSPTCTEYTLLTGPRPTRPPATPCPFDRRHHLHLLRGDCLGSRPGLAATNASTTRYITTFYEGIARTPKLAFAAAAATTVAAATVAAAADTTTTKVRPLPAVAANIARL</sequence>
<gene>
    <name evidence="1" type="ORF">LX32DRAFT_657816</name>
</gene>